<feature type="compositionally biased region" description="Polar residues" evidence="1">
    <location>
        <begin position="772"/>
        <end position="783"/>
    </location>
</feature>
<name>A0A0D2EE58_9EURO</name>
<proteinExistence type="predicted"/>
<feature type="region of interest" description="Disordered" evidence="1">
    <location>
        <begin position="490"/>
        <end position="523"/>
    </location>
</feature>
<evidence type="ECO:0000256" key="1">
    <source>
        <dbReference type="SAM" id="MobiDB-lite"/>
    </source>
</evidence>
<dbReference type="OrthoDB" id="4111897at2759"/>
<dbReference type="Proteomes" id="UP000054342">
    <property type="component" value="Unassembled WGS sequence"/>
</dbReference>
<evidence type="ECO:0000313" key="2">
    <source>
        <dbReference type="EMBL" id="KIW52945.1"/>
    </source>
</evidence>
<keyword evidence="3" id="KW-1185">Reference proteome</keyword>
<dbReference type="RefSeq" id="XP_013313529.1">
    <property type="nucleotide sequence ID" value="XM_013458075.1"/>
</dbReference>
<feature type="region of interest" description="Disordered" evidence="1">
    <location>
        <begin position="689"/>
        <end position="722"/>
    </location>
</feature>
<dbReference type="GeneID" id="25330460"/>
<feature type="compositionally biased region" description="Low complexity" evidence="1">
    <location>
        <begin position="500"/>
        <end position="516"/>
    </location>
</feature>
<evidence type="ECO:0008006" key="4">
    <source>
        <dbReference type="Google" id="ProtNLM"/>
    </source>
</evidence>
<dbReference type="EMBL" id="KN847321">
    <property type="protein sequence ID" value="KIW52945.1"/>
    <property type="molecule type" value="Genomic_DNA"/>
</dbReference>
<feature type="compositionally biased region" description="Low complexity" evidence="1">
    <location>
        <begin position="704"/>
        <end position="717"/>
    </location>
</feature>
<feature type="compositionally biased region" description="Basic and acidic residues" evidence="1">
    <location>
        <begin position="819"/>
        <end position="831"/>
    </location>
</feature>
<protein>
    <recommendedName>
        <fullName evidence="4">Fungal N-terminal domain-containing protein</fullName>
    </recommendedName>
</protein>
<dbReference type="HOGENOM" id="CLU_018991_0_0_1"/>
<feature type="compositionally biased region" description="Low complexity" evidence="1">
    <location>
        <begin position="795"/>
        <end position="817"/>
    </location>
</feature>
<evidence type="ECO:0000313" key="3">
    <source>
        <dbReference type="Proteomes" id="UP000054342"/>
    </source>
</evidence>
<feature type="region of interest" description="Disordered" evidence="1">
    <location>
        <begin position="736"/>
        <end position="831"/>
    </location>
</feature>
<sequence>MSFGVGCSDVVAGIRIAKTIYEIICVQENRADYRLRNFVKEIQDFRKLLEKLGTSLNDAAARYDNGVLASQQGAHDPRSDDFEKERRQMVGNFEETLDECQEFLKDHKKLLSKSSNFVENAAWHVTQQDQKIEALRHRIHMHATKIKLVIDRLSINLLTNLDAKVDDLLDISKRNIALSTDIQSEIREFYAHWLGALAGHAPPSSLGSRDTHHASEAIQARFEQAATVSAPASNDGEILLSKAFDALLIHFEQSAEGKEQTPEKYLSLLKTRWLLGWIKGSRGYLNACPGFYYQRAVSQVEQAILLRVRGTEIISYSDEELMDLPDSLFLVWPPPREEESASQLDPTLARANEQELLRLLLDSTNPQSSESLTVFRQSTNNFRIVLETTMPDGRNVIVPQTVYTGEDRLIPRYALPTMKRPCFELAVFWRNEETLYRFKSMDDVFAFQTALTGYAVSHDQSNITCQFHKDAADLDCRARIQLWQEPITLPSPPDSLAAGSPVESSSTHSPYSPQSSFVESIGPSTTISRVGDGWEADNIKSSAVVMFTRLADKRGKQTFAIMYVELDTSIRIDLKRCNCHRNYDNCLSLCLSRSDDKVFPVRILRTGPDRQGTPDPNTFDLLPFQLPRGAQSPKLVVKRSTYLLLQFLTLAEKREFHQELLLRFKVRSKQLADQEMMMKNFRHRANRPVRTCASGTDPFPPRRSVTSTTAFSQTSSSPPRIELDLGTDFDVCLVGDGPESSSAAQRRRARMDNDAEPALEQELTTRPAGPIQRSNNMPVTRNRQPVGGEHGDMTRSSVSSARVNTSNSSQSSKTSTRSKVKESLMGRVFER</sequence>
<dbReference type="STRING" id="348802.A0A0D2EE58"/>
<organism evidence="2 3">
    <name type="scientific">Exophiala xenobiotica</name>
    <dbReference type="NCBI Taxonomy" id="348802"/>
    <lineage>
        <taxon>Eukaryota</taxon>
        <taxon>Fungi</taxon>
        <taxon>Dikarya</taxon>
        <taxon>Ascomycota</taxon>
        <taxon>Pezizomycotina</taxon>
        <taxon>Eurotiomycetes</taxon>
        <taxon>Chaetothyriomycetidae</taxon>
        <taxon>Chaetothyriales</taxon>
        <taxon>Herpotrichiellaceae</taxon>
        <taxon>Exophiala</taxon>
    </lineage>
</organism>
<dbReference type="AlphaFoldDB" id="A0A0D2EE58"/>
<accession>A0A0D2EE58</accession>
<reference evidence="2 3" key="1">
    <citation type="submission" date="2015-01" db="EMBL/GenBank/DDBJ databases">
        <title>The Genome Sequence of Exophiala xenobiotica CBS118157.</title>
        <authorList>
            <consortium name="The Broad Institute Genomics Platform"/>
            <person name="Cuomo C."/>
            <person name="de Hoog S."/>
            <person name="Gorbushina A."/>
            <person name="Stielow B."/>
            <person name="Teixiera M."/>
            <person name="Abouelleil A."/>
            <person name="Chapman S.B."/>
            <person name="Priest M."/>
            <person name="Young S.K."/>
            <person name="Wortman J."/>
            <person name="Nusbaum C."/>
            <person name="Birren B."/>
        </authorList>
    </citation>
    <scope>NUCLEOTIDE SEQUENCE [LARGE SCALE GENOMIC DNA]</scope>
    <source>
        <strain evidence="2 3">CBS 118157</strain>
    </source>
</reference>
<gene>
    <name evidence="2" type="ORF">PV05_08552</name>
</gene>